<dbReference type="Pfam" id="PF13086">
    <property type="entry name" value="AAA_11"/>
    <property type="match status" value="1"/>
</dbReference>
<dbReference type="InterPro" id="IPR050534">
    <property type="entry name" value="Coronavir_polyprotein_1ab"/>
</dbReference>
<feature type="domain" description="DNA2/NAM7 helicase helicase" evidence="1">
    <location>
        <begin position="66"/>
        <end position="159"/>
    </location>
</feature>
<dbReference type="SUPFAM" id="SSF52540">
    <property type="entry name" value="P-loop containing nucleoside triphosphate hydrolases"/>
    <property type="match status" value="1"/>
</dbReference>
<accession>A0A7S0BI91</accession>
<evidence type="ECO:0000259" key="1">
    <source>
        <dbReference type="Pfam" id="PF13086"/>
    </source>
</evidence>
<dbReference type="InterPro" id="IPR041677">
    <property type="entry name" value="DNA2/NAM7_AAA_11"/>
</dbReference>
<dbReference type="PANTHER" id="PTHR43788:SF13">
    <property type="entry name" value="REGULATOR OF NONSENSE TRANSCRIPTS 1"/>
    <property type="match status" value="1"/>
</dbReference>
<organism evidence="2">
    <name type="scientific">Rhodosorus marinus</name>
    <dbReference type="NCBI Taxonomy" id="101924"/>
    <lineage>
        <taxon>Eukaryota</taxon>
        <taxon>Rhodophyta</taxon>
        <taxon>Stylonematophyceae</taxon>
        <taxon>Stylonematales</taxon>
        <taxon>Stylonemataceae</taxon>
        <taxon>Rhodosorus</taxon>
    </lineage>
</organism>
<dbReference type="InterPro" id="IPR027417">
    <property type="entry name" value="P-loop_NTPase"/>
</dbReference>
<dbReference type="PANTHER" id="PTHR43788">
    <property type="entry name" value="DNA2/NAM7 HELICASE FAMILY MEMBER"/>
    <property type="match status" value="1"/>
</dbReference>
<dbReference type="AlphaFoldDB" id="A0A7S0BI91"/>
<name>A0A7S0BI91_9RHOD</name>
<protein>
    <recommendedName>
        <fullName evidence="1">DNA2/NAM7 helicase helicase domain-containing protein</fullName>
    </recommendedName>
</protein>
<gene>
    <name evidence="2" type="ORF">RMAR0315_LOCUS4579</name>
</gene>
<evidence type="ECO:0000313" key="2">
    <source>
        <dbReference type="EMBL" id="CAD8394594.1"/>
    </source>
</evidence>
<proteinExistence type="predicted"/>
<dbReference type="GO" id="GO:0043139">
    <property type="term" value="F:5'-3' DNA helicase activity"/>
    <property type="evidence" value="ECO:0007669"/>
    <property type="project" value="TreeGrafter"/>
</dbReference>
<dbReference type="EMBL" id="HBEK01008390">
    <property type="protein sequence ID" value="CAD8394594.1"/>
    <property type="molecule type" value="Transcribed_RNA"/>
</dbReference>
<reference evidence="2" key="1">
    <citation type="submission" date="2021-01" db="EMBL/GenBank/DDBJ databases">
        <authorList>
            <person name="Corre E."/>
            <person name="Pelletier E."/>
            <person name="Niang G."/>
            <person name="Scheremetjew M."/>
            <person name="Finn R."/>
            <person name="Kale V."/>
            <person name="Holt S."/>
            <person name="Cochrane G."/>
            <person name="Meng A."/>
            <person name="Brown T."/>
            <person name="Cohen L."/>
        </authorList>
    </citation>
    <scope>NUCLEOTIDE SEQUENCE</scope>
    <source>
        <strain evidence="2">UTEX LB 2760</strain>
    </source>
</reference>
<dbReference type="Gene3D" id="3.40.50.300">
    <property type="entry name" value="P-loop containing nucleotide triphosphate hydrolases"/>
    <property type="match status" value="1"/>
</dbReference>
<sequence>MRRTPVLATAASNTATDNLLEGLESLKVVRMGRAACVRESLRWLTLEARIAKSRSVAGLRAKLVTAERGNNSRAVRQLRAILVQEEKQAAKKIISASDVIVSTCGSCGSELLDCLHIPTVVIDEATQAAEPTTLLPVLRGCEQLVLIGDHHQLPPTVISDEVTAQGLDVSLLSRFFAMGIEPHLLNIQYAPVSFQAAVRDVLRRKASIRSDR</sequence>